<dbReference type="Proteomes" id="UP000193804">
    <property type="component" value="Unassembled WGS sequence"/>
</dbReference>
<reference evidence="2" key="1">
    <citation type="submission" date="2017-04" db="EMBL/GenBank/DDBJ databases">
        <authorList>
            <person name="Varghese N."/>
            <person name="Submissions S."/>
        </authorList>
    </citation>
    <scope>NUCLEOTIDE SEQUENCE [LARGE SCALE GENOMIC DNA]</scope>
    <source>
        <strain evidence="2">DSM 4125</strain>
    </source>
</reference>
<evidence type="ECO:0000313" key="1">
    <source>
        <dbReference type="EMBL" id="SMG20936.1"/>
    </source>
</evidence>
<dbReference type="Pfam" id="PF13715">
    <property type="entry name" value="CarbopepD_reg_2"/>
    <property type="match status" value="1"/>
</dbReference>
<dbReference type="AlphaFoldDB" id="A0A1X7J027"/>
<dbReference type="RefSeq" id="WP_085516107.1">
    <property type="nucleotide sequence ID" value="NZ_FXAW01000002.1"/>
</dbReference>
<dbReference type="OrthoDB" id="1075473at2"/>
<gene>
    <name evidence="1" type="ORF">SAMN05661096_01134</name>
</gene>
<dbReference type="EMBL" id="FXAW01000002">
    <property type="protein sequence ID" value="SMG20936.1"/>
    <property type="molecule type" value="Genomic_DNA"/>
</dbReference>
<dbReference type="STRING" id="1028.SAMN05661096_01134"/>
<proteinExistence type="predicted"/>
<name>A0A1X7J027_9BACT</name>
<accession>A0A1X7J027</accession>
<organism evidence="1 2">
    <name type="scientific">Marivirga sericea</name>
    <dbReference type="NCBI Taxonomy" id="1028"/>
    <lineage>
        <taxon>Bacteria</taxon>
        <taxon>Pseudomonadati</taxon>
        <taxon>Bacteroidota</taxon>
        <taxon>Cytophagia</taxon>
        <taxon>Cytophagales</taxon>
        <taxon>Marivirgaceae</taxon>
        <taxon>Marivirga</taxon>
    </lineage>
</organism>
<evidence type="ECO:0000313" key="2">
    <source>
        <dbReference type="Proteomes" id="UP000193804"/>
    </source>
</evidence>
<dbReference type="SUPFAM" id="SSF49464">
    <property type="entry name" value="Carboxypeptidase regulatory domain-like"/>
    <property type="match status" value="1"/>
</dbReference>
<sequence length="432" mass="50911">MRILCFTLLFFFFNTVLLKSQNTKLEYKEISGILLSKADSSTIPFANIHLKGTMMGAHSNEAGQFSFRFPLKEKYDTLVISSIGYEDLELLASNLRSQELNYYLSPEEGMLEEVIVQPTKDTLRAIVGEAVRKIPYNYSRRSFLLKGFYREMVVRNNSYVRLLEAAVSVQDNGFDVPYSRLKIRLDELKKSEDYMDYSFFEKVYKYFLSGDENNLYKSFEFDGIRGYNRYEEYKLLNDIYSRYDFELDSVIQSSEGLIYVLSYFSPSFHLGGLQSFGNIYINADDFGILKLEFNSQFFAVEDSNEARFSKDQEKLFLNSIYKQSVVSYRKIGKKYYLSYIKWKAPVRDAWQTETEDGENAVQFYDAAFYVTDVKTRRRDFRRVKYKETMAVDEDLFDVEKSYNEEFWNNFNSVIIDPKLEKAKRDIEEMDSQ</sequence>
<protein>
    <submittedName>
        <fullName evidence="1">CarboxypepD_reg-like domain-containing protein</fullName>
    </submittedName>
</protein>
<keyword evidence="2" id="KW-1185">Reference proteome</keyword>
<dbReference type="InterPro" id="IPR008969">
    <property type="entry name" value="CarboxyPept-like_regulatory"/>
</dbReference>